<evidence type="ECO:0000256" key="8">
    <source>
        <dbReference type="ARBA" id="ARBA00022729"/>
    </source>
</evidence>
<evidence type="ECO:0000256" key="6">
    <source>
        <dbReference type="ARBA" id="ARBA00022496"/>
    </source>
</evidence>
<dbReference type="InterPro" id="IPR036942">
    <property type="entry name" value="Beta-barrel_TonB_sf"/>
</dbReference>
<evidence type="ECO:0000256" key="12">
    <source>
        <dbReference type="ARBA" id="ARBA00023136"/>
    </source>
</evidence>
<dbReference type="GO" id="GO:0009279">
    <property type="term" value="C:cell outer membrane"/>
    <property type="evidence" value="ECO:0007669"/>
    <property type="project" value="UniProtKB-SubCell"/>
</dbReference>
<keyword evidence="14 15" id="KW-0998">Cell outer membrane</keyword>
<dbReference type="FunFam" id="2.40.170.20:FF:000005">
    <property type="entry name" value="TonB-dependent siderophore receptor"/>
    <property type="match status" value="1"/>
</dbReference>
<organism evidence="19">
    <name type="scientific">Brucella pituitosa</name>
    <dbReference type="NCBI Taxonomy" id="571256"/>
    <lineage>
        <taxon>Bacteria</taxon>
        <taxon>Pseudomonadati</taxon>
        <taxon>Pseudomonadota</taxon>
        <taxon>Alphaproteobacteria</taxon>
        <taxon>Hyphomicrobiales</taxon>
        <taxon>Brucellaceae</taxon>
        <taxon>Brucella/Ochrobactrum group</taxon>
        <taxon>Brucella</taxon>
    </lineage>
</organism>
<keyword evidence="13 19" id="KW-0675">Receptor</keyword>
<dbReference type="InterPro" id="IPR010105">
    <property type="entry name" value="TonB_sidphr_rcpt"/>
</dbReference>
<evidence type="ECO:0000313" key="19">
    <source>
        <dbReference type="EMBL" id="KAB0569491.1"/>
    </source>
</evidence>
<dbReference type="PANTHER" id="PTHR32552">
    <property type="entry name" value="FERRICHROME IRON RECEPTOR-RELATED"/>
    <property type="match status" value="1"/>
</dbReference>
<feature type="chain" id="PRO_5024969290" description="Heme transporter BhuA" evidence="17">
    <location>
        <begin position="32"/>
        <end position="834"/>
    </location>
</feature>
<evidence type="ECO:0000256" key="13">
    <source>
        <dbReference type="ARBA" id="ARBA00023170"/>
    </source>
</evidence>
<dbReference type="SMART" id="SM00965">
    <property type="entry name" value="STN"/>
    <property type="match status" value="1"/>
</dbReference>
<proteinExistence type="inferred from homology"/>
<evidence type="ECO:0000256" key="3">
    <source>
        <dbReference type="ARBA" id="ARBA00021261"/>
    </source>
</evidence>
<comment type="caution">
    <text evidence="19">The sequence shown here is derived from an EMBL/GenBank/DDBJ whole genome shotgun (WGS) entry which is preliminary data.</text>
</comment>
<evidence type="ECO:0000256" key="16">
    <source>
        <dbReference type="RuleBase" id="RU003357"/>
    </source>
</evidence>
<evidence type="ECO:0000256" key="17">
    <source>
        <dbReference type="SAM" id="SignalP"/>
    </source>
</evidence>
<dbReference type="Pfam" id="PF00593">
    <property type="entry name" value="TonB_dep_Rec_b-barrel"/>
    <property type="match status" value="1"/>
</dbReference>
<feature type="domain" description="Secretin/TonB short N-terminal" evidence="18">
    <location>
        <begin position="62"/>
        <end position="113"/>
    </location>
</feature>
<evidence type="ECO:0000256" key="4">
    <source>
        <dbReference type="ARBA" id="ARBA00022448"/>
    </source>
</evidence>
<keyword evidence="4 15" id="KW-0813">Transport</keyword>
<dbReference type="InterPro" id="IPR037066">
    <property type="entry name" value="Plug_dom_sf"/>
</dbReference>
<reference evidence="19" key="1">
    <citation type="submission" date="2019-09" db="EMBL/GenBank/DDBJ databases">
        <title>Draft genome sequences of 48 bacterial type strains from the CCUG.</title>
        <authorList>
            <person name="Tunovic T."/>
            <person name="Pineiro-Iglesias B."/>
            <person name="Unosson C."/>
            <person name="Inganas E."/>
            <person name="Ohlen M."/>
            <person name="Cardew S."/>
            <person name="Jensie-Markopoulos S."/>
            <person name="Salva-Serra F."/>
            <person name="Jaen-Luchoro D."/>
            <person name="Karlsson R."/>
            <person name="Svensson-Stadler L."/>
            <person name="Chun J."/>
            <person name="Moore E."/>
        </authorList>
    </citation>
    <scope>NUCLEOTIDE SEQUENCE</scope>
    <source>
        <strain evidence="19">CCUG 50899</strain>
    </source>
</reference>
<dbReference type="GO" id="GO:0015891">
    <property type="term" value="P:siderophore transport"/>
    <property type="evidence" value="ECO:0007669"/>
    <property type="project" value="InterPro"/>
</dbReference>
<keyword evidence="7 15" id="KW-0812">Transmembrane</keyword>
<dbReference type="InterPro" id="IPR011662">
    <property type="entry name" value="Secretin/TonB_short_N"/>
</dbReference>
<keyword evidence="9" id="KW-0408">Iron</keyword>
<dbReference type="GO" id="GO:0015344">
    <property type="term" value="F:siderophore uptake transmembrane transporter activity"/>
    <property type="evidence" value="ECO:0007669"/>
    <property type="project" value="TreeGrafter"/>
</dbReference>
<keyword evidence="5 15" id="KW-1134">Transmembrane beta strand</keyword>
<sequence length="834" mass="91312">MMVYGVRRVSFVLAAALLAATSSVSITIAQAQQQSAQRQISFNIPAKPVTQAVNDIGRVAGLSVVFRENQAITASGRAVRGTMTAEAALSMLLTGTGLTYRFSNATTVQIFDPSASASNGAAISADGTTVLNTITVEGNSQSAWGPVDGIVATQSSTATKTDTPLIETPQSISVITRDRMDVQDVNRLDEAVRYTAGVRSDYGGAVVAADNIFIRGQYINTYTDGLRETPFSYFGIMATEPFAVERVEVLKGPVSVLYGQNQPGGMINLVTKRPTDFARGEVQTSIGTNNHKQVAVDVSGPLNDEKTVLGRFVALGRLADGTVDYTDDDRLLIAPSITFKRDEETQLTFFGSYQRNKALAVTNFPWAAVNGSSSFGRMPMHRFLGEPGFDAETQEKASFGYEFSHQINSNISFKQNFRYSNFENQENYLARNSGLLYSDVTGGATAIARNWQFRHAFGDTVGLDNQFNVKAETGPFEHNALFGFDYAWSRATRDEKWGTGPRIENIFSPQYGSPIDFSSWNSWVNGRTTTSQYGLYAQDQIAYDKWRLTVGLRQDWINAKVDDLWDGDTGTSSRPKSATALQDSSWNALTGRAGLTYLFDNGIAPYISYSESFNPVVGEDRFGTAFEPEKNRQYEVGVKYQPEGWDGFFTVSAFDLTRTNVTTADPDDLTKSAQIGEVRSRGFEFEATAQLSDGLSLISAYTYLDSKVTKATAEGSYATEGKQLIRVPNHMASAWLDYEVQSGVLEGLGVSGGVRYTGSSWGDALNTFKTPSYTLVDAALRYDFGKKNPELEGLTAKVNFTNLFDKYYVSSCFFTLACNVGEGRSVVGTLQYKW</sequence>
<evidence type="ECO:0000256" key="15">
    <source>
        <dbReference type="PROSITE-ProRule" id="PRU01360"/>
    </source>
</evidence>
<dbReference type="Gene3D" id="2.40.170.20">
    <property type="entry name" value="TonB-dependent receptor, beta-barrel domain"/>
    <property type="match status" value="1"/>
</dbReference>
<dbReference type="Gene3D" id="2.170.130.10">
    <property type="entry name" value="TonB-dependent receptor, plug domain"/>
    <property type="match status" value="1"/>
</dbReference>
<dbReference type="AlphaFoldDB" id="A0A643EWR6"/>
<evidence type="ECO:0000256" key="10">
    <source>
        <dbReference type="ARBA" id="ARBA00023065"/>
    </source>
</evidence>
<keyword evidence="8 17" id="KW-0732">Signal</keyword>
<keyword evidence="6" id="KW-0410">Iron transport</keyword>
<dbReference type="EMBL" id="VZPE01000007">
    <property type="protein sequence ID" value="KAB0569491.1"/>
    <property type="molecule type" value="Genomic_DNA"/>
</dbReference>
<keyword evidence="11 16" id="KW-0798">TonB box</keyword>
<keyword evidence="12 15" id="KW-0472">Membrane</keyword>
<evidence type="ECO:0000256" key="2">
    <source>
        <dbReference type="ARBA" id="ARBA00009810"/>
    </source>
</evidence>
<dbReference type="Pfam" id="PF07715">
    <property type="entry name" value="Plug"/>
    <property type="match status" value="1"/>
</dbReference>
<accession>A0A643EWR6</accession>
<dbReference type="SUPFAM" id="SSF56935">
    <property type="entry name" value="Porins"/>
    <property type="match status" value="1"/>
</dbReference>
<evidence type="ECO:0000256" key="14">
    <source>
        <dbReference type="ARBA" id="ARBA00023237"/>
    </source>
</evidence>
<dbReference type="PROSITE" id="PS52016">
    <property type="entry name" value="TONB_DEPENDENT_REC_3"/>
    <property type="match status" value="1"/>
</dbReference>
<comment type="subcellular location">
    <subcellularLocation>
        <location evidence="1 15">Cell outer membrane</location>
        <topology evidence="1 15">Multi-pass membrane protein</topology>
    </subcellularLocation>
</comment>
<dbReference type="InterPro" id="IPR039426">
    <property type="entry name" value="TonB-dep_rcpt-like"/>
</dbReference>
<dbReference type="RefSeq" id="WP_128094559.1">
    <property type="nucleotide sequence ID" value="NZ_JBHEEN010000007.1"/>
</dbReference>
<comment type="similarity">
    <text evidence="2 15 16">Belongs to the TonB-dependent receptor family.</text>
</comment>
<evidence type="ECO:0000256" key="11">
    <source>
        <dbReference type="ARBA" id="ARBA00023077"/>
    </source>
</evidence>
<dbReference type="CDD" id="cd01347">
    <property type="entry name" value="ligand_gated_channel"/>
    <property type="match status" value="1"/>
</dbReference>
<feature type="signal peptide" evidence="17">
    <location>
        <begin position="1"/>
        <end position="31"/>
    </location>
</feature>
<dbReference type="NCBIfam" id="TIGR01783">
    <property type="entry name" value="TonB-siderophor"/>
    <property type="match status" value="1"/>
</dbReference>
<dbReference type="Gene3D" id="3.55.50.30">
    <property type="match status" value="1"/>
</dbReference>
<dbReference type="FunFam" id="2.170.130.10:FF:000001">
    <property type="entry name" value="Catecholate siderophore TonB-dependent receptor"/>
    <property type="match status" value="1"/>
</dbReference>
<dbReference type="InterPro" id="IPR012910">
    <property type="entry name" value="Plug_dom"/>
</dbReference>
<dbReference type="InterPro" id="IPR000531">
    <property type="entry name" value="Beta-barrel_TonB"/>
</dbReference>
<evidence type="ECO:0000256" key="1">
    <source>
        <dbReference type="ARBA" id="ARBA00004571"/>
    </source>
</evidence>
<name>A0A643EWR6_9HYPH</name>
<dbReference type="GO" id="GO:0038023">
    <property type="term" value="F:signaling receptor activity"/>
    <property type="evidence" value="ECO:0007669"/>
    <property type="project" value="InterPro"/>
</dbReference>
<keyword evidence="10" id="KW-0406">Ion transport</keyword>
<evidence type="ECO:0000256" key="7">
    <source>
        <dbReference type="ARBA" id="ARBA00022692"/>
    </source>
</evidence>
<dbReference type="PANTHER" id="PTHR32552:SF68">
    <property type="entry name" value="FERRICHROME OUTER MEMBRANE TRANSPORTER_PHAGE RECEPTOR"/>
    <property type="match status" value="1"/>
</dbReference>
<evidence type="ECO:0000256" key="5">
    <source>
        <dbReference type="ARBA" id="ARBA00022452"/>
    </source>
</evidence>
<protein>
    <recommendedName>
        <fullName evidence="3">Heme transporter BhuA</fullName>
    </recommendedName>
</protein>
<evidence type="ECO:0000259" key="18">
    <source>
        <dbReference type="SMART" id="SM00965"/>
    </source>
</evidence>
<gene>
    <name evidence="19" type="ORF">F7Q93_17355</name>
</gene>
<evidence type="ECO:0000256" key="9">
    <source>
        <dbReference type="ARBA" id="ARBA00023004"/>
    </source>
</evidence>